<dbReference type="SUPFAM" id="SSF51445">
    <property type="entry name" value="(Trans)glycosidases"/>
    <property type="match status" value="1"/>
</dbReference>
<evidence type="ECO:0000256" key="8">
    <source>
        <dbReference type="RuleBase" id="RU361168"/>
    </source>
</evidence>
<dbReference type="PANTHER" id="PTHR11452">
    <property type="entry name" value="ALPHA-GALACTOSIDASE/ALPHA-N-ACETYLGALACTOSAMINIDASE"/>
    <property type="match status" value="1"/>
</dbReference>
<dbReference type="Gene3D" id="3.20.20.70">
    <property type="entry name" value="Aldolase class I"/>
    <property type="match status" value="2"/>
</dbReference>
<comment type="similarity">
    <text evidence="2 8">Belongs to the glycosyl hydrolase 27 family.</text>
</comment>
<dbReference type="InterPro" id="IPR017853">
    <property type="entry name" value="GH"/>
</dbReference>
<evidence type="ECO:0000259" key="11">
    <source>
        <dbReference type="Pfam" id="PF17801"/>
    </source>
</evidence>
<organism evidence="12 13">
    <name type="scientific">Acer negundo</name>
    <name type="common">Box elder</name>
    <dbReference type="NCBI Taxonomy" id="4023"/>
    <lineage>
        <taxon>Eukaryota</taxon>
        <taxon>Viridiplantae</taxon>
        <taxon>Streptophyta</taxon>
        <taxon>Embryophyta</taxon>
        <taxon>Tracheophyta</taxon>
        <taxon>Spermatophyta</taxon>
        <taxon>Magnoliopsida</taxon>
        <taxon>eudicotyledons</taxon>
        <taxon>Gunneridae</taxon>
        <taxon>Pentapetalae</taxon>
        <taxon>rosids</taxon>
        <taxon>malvids</taxon>
        <taxon>Sapindales</taxon>
        <taxon>Sapindaceae</taxon>
        <taxon>Hippocastanoideae</taxon>
        <taxon>Acereae</taxon>
        <taxon>Acer</taxon>
    </lineage>
</organism>
<dbReference type="EC" id="3.2.1.22" evidence="3 8"/>
<dbReference type="SUPFAM" id="SSF51011">
    <property type="entry name" value="Glycosyl hydrolase domain"/>
    <property type="match status" value="1"/>
</dbReference>
<evidence type="ECO:0000256" key="7">
    <source>
        <dbReference type="ARBA" id="ARBA00023295"/>
    </source>
</evidence>
<evidence type="ECO:0000256" key="9">
    <source>
        <dbReference type="SAM" id="MobiDB-lite"/>
    </source>
</evidence>
<feature type="chain" id="PRO_5041959355" description="Alpha-galactosidase" evidence="10">
    <location>
        <begin position="29"/>
        <end position="309"/>
    </location>
</feature>
<dbReference type="GO" id="GO:0005975">
    <property type="term" value="P:carbohydrate metabolic process"/>
    <property type="evidence" value="ECO:0007669"/>
    <property type="project" value="InterPro"/>
</dbReference>
<accession>A0AAD5IKV8</accession>
<evidence type="ECO:0000256" key="6">
    <source>
        <dbReference type="ARBA" id="ARBA00023157"/>
    </source>
</evidence>
<evidence type="ECO:0000256" key="4">
    <source>
        <dbReference type="ARBA" id="ARBA00022729"/>
    </source>
</evidence>
<name>A0AAD5IKV8_ACENE</name>
<dbReference type="InterPro" id="IPR041233">
    <property type="entry name" value="Melibiase_C"/>
</dbReference>
<dbReference type="Proteomes" id="UP001064489">
    <property type="component" value="Chromosome 7"/>
</dbReference>
<evidence type="ECO:0000256" key="3">
    <source>
        <dbReference type="ARBA" id="ARBA00012755"/>
    </source>
</evidence>
<keyword evidence="5 8" id="KW-0378">Hydrolase</keyword>
<dbReference type="Gene3D" id="2.60.40.1180">
    <property type="entry name" value="Golgi alpha-mannosidase II"/>
    <property type="match status" value="1"/>
</dbReference>
<comment type="catalytic activity">
    <reaction evidence="1 8">
        <text>Hydrolysis of terminal, non-reducing alpha-D-galactose residues in alpha-D-galactosides, including galactose oligosaccharides, galactomannans and galactolipids.</text>
        <dbReference type="EC" id="3.2.1.22"/>
    </reaction>
</comment>
<dbReference type="PANTHER" id="PTHR11452:SF37">
    <property type="entry name" value="ALPHA-GALACTOSIDASE"/>
    <property type="match status" value="1"/>
</dbReference>
<dbReference type="EMBL" id="JAJSOW010000104">
    <property type="protein sequence ID" value="KAI9168686.1"/>
    <property type="molecule type" value="Genomic_DNA"/>
</dbReference>
<evidence type="ECO:0000256" key="2">
    <source>
        <dbReference type="ARBA" id="ARBA00009743"/>
    </source>
</evidence>
<protein>
    <recommendedName>
        <fullName evidence="3 8">Alpha-galactosidase</fullName>
        <ecNumber evidence="3 8">3.2.1.22</ecNumber>
    </recommendedName>
    <alternativeName>
        <fullName evidence="8">Melibiase</fullName>
    </alternativeName>
</protein>
<gene>
    <name evidence="12" type="ORF">LWI28_000473</name>
</gene>
<reference evidence="12" key="1">
    <citation type="journal article" date="2022" name="Plant J.">
        <title>Strategies of tolerance reflected in two North American maple genomes.</title>
        <authorList>
            <person name="McEvoy S.L."/>
            <person name="Sezen U.U."/>
            <person name="Trouern-Trend A."/>
            <person name="McMahon S.M."/>
            <person name="Schaberg P.G."/>
            <person name="Yang J."/>
            <person name="Wegrzyn J.L."/>
            <person name="Swenson N.G."/>
        </authorList>
    </citation>
    <scope>NUCLEOTIDE SEQUENCE</scope>
    <source>
        <strain evidence="12">91603</strain>
    </source>
</reference>
<dbReference type="PRINTS" id="PR00740">
    <property type="entry name" value="GLHYDRLASE27"/>
</dbReference>
<dbReference type="AlphaFoldDB" id="A0AAD5IKV8"/>
<feature type="region of interest" description="Disordered" evidence="9">
    <location>
        <begin position="105"/>
        <end position="124"/>
    </location>
</feature>
<evidence type="ECO:0000313" key="12">
    <source>
        <dbReference type="EMBL" id="KAI9168686.1"/>
    </source>
</evidence>
<keyword evidence="7 8" id="KW-0326">Glycosidase</keyword>
<dbReference type="CDD" id="cd14792">
    <property type="entry name" value="GH27"/>
    <property type="match status" value="1"/>
</dbReference>
<keyword evidence="6 8" id="KW-1015">Disulfide bond</keyword>
<keyword evidence="4 10" id="KW-0732">Signal</keyword>
<evidence type="ECO:0000256" key="10">
    <source>
        <dbReference type="SAM" id="SignalP"/>
    </source>
</evidence>
<dbReference type="InterPro" id="IPR002241">
    <property type="entry name" value="Glyco_hydro_27"/>
</dbReference>
<keyword evidence="13" id="KW-1185">Reference proteome</keyword>
<dbReference type="Pfam" id="PF17801">
    <property type="entry name" value="Melibiase_C"/>
    <property type="match status" value="1"/>
</dbReference>
<dbReference type="GO" id="GO:0004557">
    <property type="term" value="F:alpha-galactosidase activity"/>
    <property type="evidence" value="ECO:0007669"/>
    <property type="project" value="UniProtKB-EC"/>
</dbReference>
<evidence type="ECO:0000313" key="13">
    <source>
        <dbReference type="Proteomes" id="UP001064489"/>
    </source>
</evidence>
<dbReference type="GO" id="GO:0009505">
    <property type="term" value="C:plant-type cell wall"/>
    <property type="evidence" value="ECO:0007669"/>
    <property type="project" value="TreeGrafter"/>
</dbReference>
<comment type="caution">
    <text evidence="12">The sequence shown here is derived from an EMBL/GenBank/DDBJ whole genome shotgun (WGS) entry which is preliminary data.</text>
</comment>
<dbReference type="InterPro" id="IPR013785">
    <property type="entry name" value="Aldolase_TIM"/>
</dbReference>
<feature type="signal peptide" evidence="10">
    <location>
        <begin position="1"/>
        <end position="28"/>
    </location>
</feature>
<proteinExistence type="inferred from homology"/>
<reference evidence="12" key="2">
    <citation type="submission" date="2023-02" db="EMBL/GenBank/DDBJ databases">
        <authorList>
            <person name="Swenson N.G."/>
            <person name="Wegrzyn J.L."/>
            <person name="Mcevoy S.L."/>
        </authorList>
    </citation>
    <scope>NUCLEOTIDE SEQUENCE</scope>
    <source>
        <strain evidence="12">91603</strain>
        <tissue evidence="12">Leaf</tissue>
    </source>
</reference>
<dbReference type="FunFam" id="2.60.40.1180:FF:000008">
    <property type="entry name" value="Alpha-galactosidase"/>
    <property type="match status" value="1"/>
</dbReference>
<evidence type="ECO:0000256" key="5">
    <source>
        <dbReference type="ARBA" id="ARBA00022801"/>
    </source>
</evidence>
<sequence>MAGGRICSPLLVLLICTVLAIAAARGEAEEGNLVPKASFFPFGMKALADYVHSKGLKLGIYGDAGTLTCAKTMPGSLGYEEQDANTFASWGIDYLKYDNCHNKGVSPQERGQDNPATWAPSIGNSWRTTGDIKDTWDSMTARADLNDQWASYAGPGGWNDPDMLEVGNGGMSKEEYRSHFSIWALAKAPLILGCDLRSMDNDTLEILGNKEVIAVNQDKLGIQGKKVKKNGELEVWAGELSGKRVAVMLWNRGDSKATITAEWSEIGLKSSATVDARDLWEHTTTHSLQNQIQATLQSHACKMYILTPQ</sequence>
<evidence type="ECO:0000256" key="1">
    <source>
        <dbReference type="ARBA" id="ARBA00001255"/>
    </source>
</evidence>
<dbReference type="InterPro" id="IPR013780">
    <property type="entry name" value="Glyco_hydro_b"/>
</dbReference>
<feature type="domain" description="Alpha galactosidase C-terminal" evidence="11">
    <location>
        <begin position="231"/>
        <end position="306"/>
    </location>
</feature>
<dbReference type="Pfam" id="PF16499">
    <property type="entry name" value="Melibiase_2"/>
    <property type="match status" value="2"/>
</dbReference>